<sequence length="393" mass="42213">MENVIIATILSFVITYFAIPVLIRVAELKHLYDEPDERKSHKVRIPTLGGLGFFAGFILASAVCVPAKENFPLQYLLAAFFVIFIVGMKDDLVGLSPVKKLVGQLVAAFAIIYLGNLQISNMYGFLGMGELPYHFSLLLTYFTFIVVINAFNLIDGVDGLAGSIGLVVSAVLGAYFLFANEMLYAVMGFSLAAGLAGFLIYNISPARIFMGDTGSLLVGLVNATLIVKFIDVAGNPNGVMPLQAVPAIAFSVLIVPLFDTLRVFTIRMARGRSPFTADRHHIHHYMLALGLSHRQTTGIAVASNIAFILLAYNLQFLGTTALVFVVGGLALGGTTMLFYLKRRKEMAALAAAEAAVLATAAAAAAEVVPAEPQPATTKSKILRVNTETIMQDK</sequence>
<evidence type="ECO:0000256" key="1">
    <source>
        <dbReference type="ARBA" id="ARBA00004651"/>
    </source>
</evidence>
<dbReference type="Proteomes" id="UP001485459">
    <property type="component" value="Chromosome"/>
</dbReference>
<organism evidence="8 9">
    <name type="scientific">Chitinophaga pollutisoli</name>
    <dbReference type="NCBI Taxonomy" id="3133966"/>
    <lineage>
        <taxon>Bacteria</taxon>
        <taxon>Pseudomonadati</taxon>
        <taxon>Bacteroidota</taxon>
        <taxon>Chitinophagia</taxon>
        <taxon>Chitinophagales</taxon>
        <taxon>Chitinophagaceae</taxon>
        <taxon>Chitinophaga</taxon>
    </lineage>
</organism>
<feature type="transmembrane region" description="Helical" evidence="7">
    <location>
        <begin position="285"/>
        <end position="310"/>
    </location>
</feature>
<evidence type="ECO:0000313" key="8">
    <source>
        <dbReference type="EMBL" id="WZN39318.1"/>
    </source>
</evidence>
<name>A0ABZ2YIM2_9BACT</name>
<dbReference type="EC" id="2.7.8.-" evidence="8"/>
<comment type="subcellular location">
    <subcellularLocation>
        <location evidence="1">Cell membrane</location>
        <topology evidence="1">Multi-pass membrane protein</topology>
    </subcellularLocation>
</comment>
<evidence type="ECO:0000256" key="7">
    <source>
        <dbReference type="SAM" id="Phobius"/>
    </source>
</evidence>
<evidence type="ECO:0000256" key="2">
    <source>
        <dbReference type="ARBA" id="ARBA00022475"/>
    </source>
</evidence>
<dbReference type="EMBL" id="CP149822">
    <property type="protein sequence ID" value="WZN39318.1"/>
    <property type="molecule type" value="Genomic_DNA"/>
</dbReference>
<evidence type="ECO:0000256" key="4">
    <source>
        <dbReference type="ARBA" id="ARBA00022692"/>
    </source>
</evidence>
<feature type="transmembrane region" description="Helical" evidence="7">
    <location>
        <begin position="71"/>
        <end position="89"/>
    </location>
</feature>
<feature type="transmembrane region" description="Helical" evidence="7">
    <location>
        <begin position="160"/>
        <end position="178"/>
    </location>
</feature>
<feature type="transmembrane region" description="Helical" evidence="7">
    <location>
        <begin position="101"/>
        <end position="119"/>
    </location>
</feature>
<keyword evidence="5 7" id="KW-1133">Transmembrane helix</keyword>
<dbReference type="PANTHER" id="PTHR22926:SF3">
    <property type="entry name" value="UNDECAPRENYL-PHOSPHATE ALPHA-N-ACETYLGLUCOSAMINYL 1-PHOSPHATE TRANSFERASE"/>
    <property type="match status" value="1"/>
</dbReference>
<reference evidence="9" key="1">
    <citation type="submission" date="2024-03" db="EMBL/GenBank/DDBJ databases">
        <title>Chitinophaga horti sp. nov., isolated from garden soil.</title>
        <authorList>
            <person name="Lee D.S."/>
            <person name="Han D.M."/>
            <person name="Baek J.H."/>
            <person name="Choi D.G."/>
            <person name="Jeon J.H."/>
            <person name="Jeon C.O."/>
        </authorList>
    </citation>
    <scope>NUCLEOTIDE SEQUENCE [LARGE SCALE GENOMIC DNA]</scope>
    <source>
        <strain evidence="9">GPA1</strain>
    </source>
</reference>
<dbReference type="PANTHER" id="PTHR22926">
    <property type="entry name" value="PHOSPHO-N-ACETYLMURAMOYL-PENTAPEPTIDE-TRANSFERASE"/>
    <property type="match status" value="1"/>
</dbReference>
<keyword evidence="4 7" id="KW-0812">Transmembrane</keyword>
<feature type="transmembrane region" description="Helical" evidence="7">
    <location>
        <begin position="6"/>
        <end position="26"/>
    </location>
</feature>
<dbReference type="InterPro" id="IPR018480">
    <property type="entry name" value="PNAcMuramoyl-5peptid_Trfase_CS"/>
</dbReference>
<dbReference type="CDD" id="cd06853">
    <property type="entry name" value="GT_WecA_like"/>
    <property type="match status" value="1"/>
</dbReference>
<feature type="transmembrane region" description="Helical" evidence="7">
    <location>
        <begin position="242"/>
        <end position="264"/>
    </location>
</feature>
<keyword evidence="2" id="KW-1003">Cell membrane</keyword>
<proteinExistence type="predicted"/>
<keyword evidence="3 8" id="KW-0808">Transferase</keyword>
<evidence type="ECO:0000256" key="3">
    <source>
        <dbReference type="ARBA" id="ARBA00022679"/>
    </source>
</evidence>
<accession>A0ABZ2YIM2</accession>
<evidence type="ECO:0000256" key="5">
    <source>
        <dbReference type="ARBA" id="ARBA00022989"/>
    </source>
</evidence>
<feature type="transmembrane region" description="Helical" evidence="7">
    <location>
        <begin position="184"/>
        <end position="201"/>
    </location>
</feature>
<dbReference type="PROSITE" id="PS01348">
    <property type="entry name" value="MRAY_2"/>
    <property type="match status" value="1"/>
</dbReference>
<keyword evidence="6 7" id="KW-0472">Membrane</keyword>
<feature type="transmembrane region" description="Helical" evidence="7">
    <location>
        <begin position="316"/>
        <end position="340"/>
    </location>
</feature>
<gene>
    <name evidence="8" type="ORF">WJU16_15035</name>
</gene>
<feature type="transmembrane region" description="Helical" evidence="7">
    <location>
        <begin position="213"/>
        <end position="230"/>
    </location>
</feature>
<feature type="transmembrane region" description="Helical" evidence="7">
    <location>
        <begin position="131"/>
        <end position="153"/>
    </location>
</feature>
<feature type="transmembrane region" description="Helical" evidence="7">
    <location>
        <begin position="47"/>
        <end position="65"/>
    </location>
</feature>
<dbReference type="InterPro" id="IPR000715">
    <property type="entry name" value="Glycosyl_transferase_4"/>
</dbReference>
<dbReference type="GO" id="GO:0016740">
    <property type="term" value="F:transferase activity"/>
    <property type="evidence" value="ECO:0007669"/>
    <property type="project" value="UniProtKB-KW"/>
</dbReference>
<evidence type="ECO:0000256" key="6">
    <source>
        <dbReference type="ARBA" id="ARBA00023136"/>
    </source>
</evidence>
<keyword evidence="9" id="KW-1185">Reference proteome</keyword>
<protein>
    <submittedName>
        <fullName evidence="8">MraY family glycosyltransferase</fullName>
        <ecNumber evidence="8">2.7.8.-</ecNumber>
    </submittedName>
</protein>
<dbReference type="Pfam" id="PF00953">
    <property type="entry name" value="Glycos_transf_4"/>
    <property type="match status" value="1"/>
</dbReference>
<evidence type="ECO:0000313" key="9">
    <source>
        <dbReference type="Proteomes" id="UP001485459"/>
    </source>
</evidence>
<dbReference type="RefSeq" id="WP_341834309.1">
    <property type="nucleotide sequence ID" value="NZ_CP149822.1"/>
</dbReference>